<dbReference type="PANTHER" id="PTHR10909:SF250">
    <property type="entry name" value="PEROXISOMAL ACYL-COENZYME A OXIDASE 1"/>
    <property type="match status" value="1"/>
</dbReference>
<evidence type="ECO:0000256" key="4">
    <source>
        <dbReference type="ARBA" id="ARBA00022630"/>
    </source>
</evidence>
<proteinExistence type="inferred from homology"/>
<evidence type="ECO:0000313" key="13">
    <source>
        <dbReference type="EMBL" id="KAK3272383.1"/>
    </source>
</evidence>
<evidence type="ECO:0000259" key="12">
    <source>
        <dbReference type="Pfam" id="PF22924"/>
    </source>
</evidence>
<feature type="domain" description="Acyl-CoA oxidase C-terminal" evidence="11">
    <location>
        <begin position="265"/>
        <end position="443"/>
    </location>
</feature>
<dbReference type="Gene3D" id="1.20.140.10">
    <property type="entry name" value="Butyryl-CoA Dehydrogenase, subunit A, domain 3"/>
    <property type="match status" value="2"/>
</dbReference>
<sequence>ALHAPALVAAWPPNPGGLSSSSSADGLELVHPGDADAPPAGASRGHRCTASWRIEGAPMHRQLAHRGGADAPPAWRRRQAIEFVEPGLSPLHKLRLGRRQSNMQSNGLETQVLDYQHSQRSLFPLLATAYAFHFTGNIMRKMYFQFEKASRKGGDFSALPELHATSSGLKALCTWQTKDGIELARLCCGGHGYMHLSGLPHMGGNYAPQATYEGDNNVLCLQTARYLLKAVRAAAGGEALVGNVRYLEATGASKCALHNSAAARDPQVLRSILEHRVARLIRVAAEDMKRNSLSDDEGFQVYMIDWIKASKAHCAYVVFLNFVEGMADAAASLPPAATAALQRLLVLHGLTNIEDNSGDYMMDGFMDAEQMVVVKETIRQLLAEIRPDAIALVDSFGLDDFFLNSALGVEDGDVYRRLYEWVQTAPFNESHLPPGYEELLQKRLSKTPLKSPPWVSKLLGVFLWLKDVRDGESSAEVAVDGIYEGEAVLDPNSERLVGVAEEVVVGGGVGLLPRILVETECGGVVLANTFGGSLEAALGARPGQLGVIGNGLL</sequence>
<feature type="non-terminal residue" evidence="13">
    <location>
        <position position="1"/>
    </location>
</feature>
<dbReference type="GO" id="GO:0055088">
    <property type="term" value="P:lipid homeostasis"/>
    <property type="evidence" value="ECO:0007669"/>
    <property type="project" value="TreeGrafter"/>
</dbReference>
<evidence type="ECO:0000259" key="11">
    <source>
        <dbReference type="Pfam" id="PF01756"/>
    </source>
</evidence>
<dbReference type="SUPFAM" id="SSF47203">
    <property type="entry name" value="Acyl-CoA dehydrogenase C-terminal domain-like"/>
    <property type="match status" value="2"/>
</dbReference>
<dbReference type="InterPro" id="IPR055060">
    <property type="entry name" value="ACOX_C_alpha1"/>
</dbReference>
<reference evidence="13 14" key="1">
    <citation type="journal article" date="2015" name="Genome Biol. Evol.">
        <title>Comparative Genomics of a Bacterivorous Green Alga Reveals Evolutionary Causalities and Consequences of Phago-Mixotrophic Mode of Nutrition.</title>
        <authorList>
            <person name="Burns J.A."/>
            <person name="Paasch A."/>
            <person name="Narechania A."/>
            <person name="Kim E."/>
        </authorList>
    </citation>
    <scope>NUCLEOTIDE SEQUENCE [LARGE SCALE GENOMIC DNA]</scope>
    <source>
        <strain evidence="13 14">PLY_AMNH</strain>
    </source>
</reference>
<dbReference type="GO" id="GO:0005504">
    <property type="term" value="F:fatty acid binding"/>
    <property type="evidence" value="ECO:0007669"/>
    <property type="project" value="TreeGrafter"/>
</dbReference>
<accession>A0AAE0G6F9</accession>
<dbReference type="InterPro" id="IPR012258">
    <property type="entry name" value="Acyl-CoA_oxidase"/>
</dbReference>
<keyword evidence="7" id="KW-0560">Oxidoreductase</keyword>
<dbReference type="InterPro" id="IPR036250">
    <property type="entry name" value="AcylCo_DH-like_C"/>
</dbReference>
<evidence type="ECO:0000256" key="3">
    <source>
        <dbReference type="ARBA" id="ARBA00006288"/>
    </source>
</evidence>
<keyword evidence="14" id="KW-1185">Reference proteome</keyword>
<keyword evidence="9" id="KW-0576">Peroxisome</keyword>
<evidence type="ECO:0000256" key="1">
    <source>
        <dbReference type="ARBA" id="ARBA00001974"/>
    </source>
</evidence>
<keyword evidence="5" id="KW-0274">FAD</keyword>
<dbReference type="FunFam" id="1.20.140.10:FF:000010">
    <property type="entry name" value="Acyl-coenzyme A oxidase"/>
    <property type="match status" value="1"/>
</dbReference>
<comment type="subcellular location">
    <subcellularLocation>
        <location evidence="2">Peroxisome</location>
    </subcellularLocation>
</comment>
<evidence type="ECO:0000256" key="10">
    <source>
        <dbReference type="SAM" id="MobiDB-lite"/>
    </source>
</evidence>
<dbReference type="Proteomes" id="UP001190700">
    <property type="component" value="Unassembled WGS sequence"/>
</dbReference>
<evidence type="ECO:0000313" key="14">
    <source>
        <dbReference type="Proteomes" id="UP001190700"/>
    </source>
</evidence>
<comment type="cofactor">
    <cofactor evidence="1">
        <name>FAD</name>
        <dbReference type="ChEBI" id="CHEBI:57692"/>
    </cofactor>
</comment>
<evidence type="ECO:0000256" key="7">
    <source>
        <dbReference type="ARBA" id="ARBA00023002"/>
    </source>
</evidence>
<protein>
    <submittedName>
        <fullName evidence="13">Acyl-coenzyme A oxidase</fullName>
    </submittedName>
</protein>
<organism evidence="13 14">
    <name type="scientific">Cymbomonas tetramitiformis</name>
    <dbReference type="NCBI Taxonomy" id="36881"/>
    <lineage>
        <taxon>Eukaryota</taxon>
        <taxon>Viridiplantae</taxon>
        <taxon>Chlorophyta</taxon>
        <taxon>Pyramimonadophyceae</taxon>
        <taxon>Pyramimonadales</taxon>
        <taxon>Pyramimonadaceae</taxon>
        <taxon>Cymbomonas</taxon>
    </lineage>
</organism>
<dbReference type="InterPro" id="IPR002655">
    <property type="entry name" value="Acyl-CoA_oxidase_C"/>
</dbReference>
<dbReference type="EMBL" id="LGRX02009001">
    <property type="protein sequence ID" value="KAK3272383.1"/>
    <property type="molecule type" value="Genomic_DNA"/>
</dbReference>
<feature type="region of interest" description="Disordered" evidence="10">
    <location>
        <begin position="11"/>
        <end position="46"/>
    </location>
</feature>
<dbReference type="GO" id="GO:0033540">
    <property type="term" value="P:fatty acid beta-oxidation using acyl-CoA oxidase"/>
    <property type="evidence" value="ECO:0007669"/>
    <property type="project" value="TreeGrafter"/>
</dbReference>
<evidence type="ECO:0000256" key="5">
    <source>
        <dbReference type="ARBA" id="ARBA00022827"/>
    </source>
</evidence>
<evidence type="ECO:0000256" key="8">
    <source>
        <dbReference type="ARBA" id="ARBA00023098"/>
    </source>
</evidence>
<dbReference type="AlphaFoldDB" id="A0AAE0G6F9"/>
<dbReference type="GO" id="GO:0003997">
    <property type="term" value="F:acyl-CoA oxidase activity"/>
    <property type="evidence" value="ECO:0007669"/>
    <property type="project" value="InterPro"/>
</dbReference>
<dbReference type="Pfam" id="PF22924">
    <property type="entry name" value="ACOX_C_alpha1"/>
    <property type="match status" value="1"/>
</dbReference>
<name>A0AAE0G6F9_9CHLO</name>
<dbReference type="GO" id="GO:0005777">
    <property type="term" value="C:peroxisome"/>
    <property type="evidence" value="ECO:0007669"/>
    <property type="project" value="UniProtKB-SubCell"/>
</dbReference>
<evidence type="ECO:0000256" key="2">
    <source>
        <dbReference type="ARBA" id="ARBA00004275"/>
    </source>
</evidence>
<comment type="similarity">
    <text evidence="3">Belongs to the acyl-CoA oxidase family.</text>
</comment>
<gene>
    <name evidence="13" type="ORF">CYMTET_19320</name>
</gene>
<dbReference type="Pfam" id="PF01756">
    <property type="entry name" value="ACOX"/>
    <property type="match status" value="1"/>
</dbReference>
<dbReference type="FunFam" id="1.20.140.10:FF:000013">
    <property type="entry name" value="Acyl-coenzyme A oxidase"/>
    <property type="match status" value="1"/>
</dbReference>
<comment type="caution">
    <text evidence="13">The sequence shown here is derived from an EMBL/GenBank/DDBJ whole genome shotgun (WGS) entry which is preliminary data.</text>
</comment>
<dbReference type="GO" id="GO:0071949">
    <property type="term" value="F:FAD binding"/>
    <property type="evidence" value="ECO:0007669"/>
    <property type="project" value="InterPro"/>
</dbReference>
<dbReference type="PANTHER" id="PTHR10909">
    <property type="entry name" value="ELECTRON TRANSPORT OXIDOREDUCTASE"/>
    <property type="match status" value="1"/>
</dbReference>
<keyword evidence="4" id="KW-0285">Flavoprotein</keyword>
<evidence type="ECO:0000256" key="6">
    <source>
        <dbReference type="ARBA" id="ARBA00022832"/>
    </source>
</evidence>
<feature type="domain" description="Acyl-CoA oxidase C-alpha1" evidence="12">
    <location>
        <begin position="98"/>
        <end position="228"/>
    </location>
</feature>
<keyword evidence="6" id="KW-0276">Fatty acid metabolism</keyword>
<evidence type="ECO:0000256" key="9">
    <source>
        <dbReference type="ARBA" id="ARBA00023140"/>
    </source>
</evidence>
<keyword evidence="8" id="KW-0443">Lipid metabolism</keyword>